<name>A0A839Z6B4_9SPHN</name>
<dbReference type="EMBL" id="JACICF010000001">
    <property type="protein sequence ID" value="MBB3764254.1"/>
    <property type="molecule type" value="Genomic_DNA"/>
</dbReference>
<sequence>MPFHNDVTGRPGYLHGGAIAGLLEFTAFATLVEAIGEDGIEMKPVTITVDYMRGGLHVDTYAEAHIERLGRRIANVTVNAWQKEPETPIASARINFLLSRPERS</sequence>
<evidence type="ECO:0000259" key="1">
    <source>
        <dbReference type="Pfam" id="PF03061"/>
    </source>
</evidence>
<protein>
    <submittedName>
        <fullName evidence="2">Uncharacterized protein (TIGR00369 family)</fullName>
    </submittedName>
</protein>
<proteinExistence type="predicted"/>
<comment type="caution">
    <text evidence="2">The sequence shown here is derived from an EMBL/GenBank/DDBJ whole genome shotgun (WGS) entry which is preliminary data.</text>
</comment>
<organism evidence="2 3">
    <name type="scientific">Sphingomicrobium lutaoense</name>
    <dbReference type="NCBI Taxonomy" id="515949"/>
    <lineage>
        <taxon>Bacteria</taxon>
        <taxon>Pseudomonadati</taxon>
        <taxon>Pseudomonadota</taxon>
        <taxon>Alphaproteobacteria</taxon>
        <taxon>Sphingomonadales</taxon>
        <taxon>Sphingomonadaceae</taxon>
        <taxon>Sphingomicrobium</taxon>
    </lineage>
</organism>
<evidence type="ECO:0000313" key="2">
    <source>
        <dbReference type="EMBL" id="MBB3764254.1"/>
    </source>
</evidence>
<feature type="domain" description="Thioesterase" evidence="1">
    <location>
        <begin position="12"/>
        <end position="88"/>
    </location>
</feature>
<gene>
    <name evidence="2" type="ORF">FHS50_001277</name>
</gene>
<dbReference type="Pfam" id="PF03061">
    <property type="entry name" value="4HBT"/>
    <property type="match status" value="1"/>
</dbReference>
<dbReference type="InterPro" id="IPR029069">
    <property type="entry name" value="HotDog_dom_sf"/>
</dbReference>
<evidence type="ECO:0000313" key="3">
    <source>
        <dbReference type="Proteomes" id="UP000578569"/>
    </source>
</evidence>
<dbReference type="CDD" id="cd03443">
    <property type="entry name" value="PaaI_thioesterase"/>
    <property type="match status" value="1"/>
</dbReference>
<dbReference type="SUPFAM" id="SSF54637">
    <property type="entry name" value="Thioesterase/thiol ester dehydrase-isomerase"/>
    <property type="match status" value="1"/>
</dbReference>
<dbReference type="InterPro" id="IPR006683">
    <property type="entry name" value="Thioestr_dom"/>
</dbReference>
<dbReference type="AlphaFoldDB" id="A0A839Z6B4"/>
<dbReference type="GO" id="GO:0016790">
    <property type="term" value="F:thiolester hydrolase activity"/>
    <property type="evidence" value="ECO:0007669"/>
    <property type="project" value="UniProtKB-ARBA"/>
</dbReference>
<keyword evidence="3" id="KW-1185">Reference proteome</keyword>
<dbReference type="Gene3D" id="3.10.129.10">
    <property type="entry name" value="Hotdog Thioesterase"/>
    <property type="match status" value="1"/>
</dbReference>
<reference evidence="2 3" key="1">
    <citation type="submission" date="2020-08" db="EMBL/GenBank/DDBJ databases">
        <title>Genomic Encyclopedia of Type Strains, Phase IV (KMG-IV): sequencing the most valuable type-strain genomes for metagenomic binning, comparative biology and taxonomic classification.</title>
        <authorList>
            <person name="Goeker M."/>
        </authorList>
    </citation>
    <scope>NUCLEOTIDE SEQUENCE [LARGE SCALE GENOMIC DNA]</scope>
    <source>
        <strain evidence="2 3">DSM 24194</strain>
    </source>
</reference>
<dbReference type="Proteomes" id="UP000578569">
    <property type="component" value="Unassembled WGS sequence"/>
</dbReference>
<accession>A0A839Z6B4</accession>